<protein>
    <submittedName>
        <fullName evidence="1">Uncharacterized protein</fullName>
    </submittedName>
</protein>
<dbReference type="AlphaFoldDB" id="A0A1Q9WJ22"/>
<comment type="caution">
    <text evidence="1">The sequence shown here is derived from an EMBL/GenBank/DDBJ whole genome shotgun (WGS) entry which is preliminary data.</text>
</comment>
<name>A0A1Q9WJ22_PSERE</name>
<sequence>GVEIDFFDFCVGTHHEVLAPERNREHSIGDQVAALNVGFMERLPLRPPSWSFPTGLRLEVRETSPTMSEALWTRSTRTRSL</sequence>
<proteinExistence type="predicted"/>
<keyword evidence="2" id="KW-1185">Reference proteome</keyword>
<evidence type="ECO:0000313" key="2">
    <source>
        <dbReference type="Proteomes" id="UP000186756"/>
    </source>
</evidence>
<accession>A0A1Q9WJ22</accession>
<gene>
    <name evidence="1" type="ORF">BVK86_28695</name>
</gene>
<dbReference type="EMBL" id="MSTQ01000035">
    <property type="protein sequence ID" value="OLT98759.1"/>
    <property type="molecule type" value="Genomic_DNA"/>
</dbReference>
<evidence type="ECO:0000313" key="1">
    <source>
        <dbReference type="EMBL" id="OLT98759.1"/>
    </source>
</evidence>
<dbReference type="Proteomes" id="UP000186756">
    <property type="component" value="Unassembled WGS sequence"/>
</dbReference>
<reference evidence="1" key="1">
    <citation type="submission" date="2017-01" db="EMBL/GenBank/DDBJ databases">
        <authorList>
            <person name="Poblete-Castro I."/>
        </authorList>
    </citation>
    <scope>NUCLEOTIDE SEQUENCE [LARGE SCALE GENOMIC DNA]</scope>
    <source>
        <strain evidence="1">MT1</strain>
    </source>
</reference>
<feature type="non-terminal residue" evidence="1">
    <location>
        <position position="1"/>
    </location>
</feature>
<organism evidence="1 2">
    <name type="scientific">Pseudomonas reinekei</name>
    <dbReference type="NCBI Taxonomy" id="395598"/>
    <lineage>
        <taxon>Bacteria</taxon>
        <taxon>Pseudomonadati</taxon>
        <taxon>Pseudomonadota</taxon>
        <taxon>Gammaproteobacteria</taxon>
        <taxon>Pseudomonadales</taxon>
        <taxon>Pseudomonadaceae</taxon>
        <taxon>Pseudomonas</taxon>
    </lineage>
</organism>